<organism evidence="2 3">
    <name type="scientific">Phytophthora infestans</name>
    <name type="common">Potato late blight agent</name>
    <name type="synonym">Botrytis infestans</name>
    <dbReference type="NCBI Taxonomy" id="4787"/>
    <lineage>
        <taxon>Eukaryota</taxon>
        <taxon>Sar</taxon>
        <taxon>Stramenopiles</taxon>
        <taxon>Oomycota</taxon>
        <taxon>Peronosporomycetes</taxon>
        <taxon>Peronosporales</taxon>
        <taxon>Peronosporaceae</taxon>
        <taxon>Phytophthora</taxon>
    </lineage>
</organism>
<sequence>MSLTTPVRRSSPRRVSLDDSNPSHERVALGPSPCPSPHQRRSPCLQQQQEVASSSYQRRSPHLQHQREMGSSPYQRRSPRLEQQRETLSSHDPLIKLSVDVG</sequence>
<evidence type="ECO:0000313" key="3">
    <source>
        <dbReference type="Proteomes" id="UP000602510"/>
    </source>
</evidence>
<dbReference type="AlphaFoldDB" id="A0A833SVP0"/>
<protein>
    <submittedName>
        <fullName evidence="2">Uncharacterized protein</fullName>
    </submittedName>
</protein>
<proteinExistence type="predicted"/>
<dbReference type="Proteomes" id="UP000602510">
    <property type="component" value="Unassembled WGS sequence"/>
</dbReference>
<gene>
    <name evidence="2" type="ORF">GN244_ATG14943</name>
</gene>
<feature type="compositionally biased region" description="Basic and acidic residues" evidence="1">
    <location>
        <begin position="79"/>
        <end position="89"/>
    </location>
</feature>
<evidence type="ECO:0000313" key="2">
    <source>
        <dbReference type="EMBL" id="KAF4033060.1"/>
    </source>
</evidence>
<feature type="compositionally biased region" description="Polar residues" evidence="1">
    <location>
        <begin position="44"/>
        <end position="58"/>
    </location>
</feature>
<dbReference type="EMBL" id="WSZM01000435">
    <property type="protein sequence ID" value="KAF4033060.1"/>
    <property type="molecule type" value="Genomic_DNA"/>
</dbReference>
<evidence type="ECO:0000256" key="1">
    <source>
        <dbReference type="SAM" id="MobiDB-lite"/>
    </source>
</evidence>
<feature type="compositionally biased region" description="Basic and acidic residues" evidence="1">
    <location>
        <begin position="15"/>
        <end position="27"/>
    </location>
</feature>
<keyword evidence="3" id="KW-1185">Reference proteome</keyword>
<feature type="region of interest" description="Disordered" evidence="1">
    <location>
        <begin position="1"/>
        <end position="102"/>
    </location>
</feature>
<comment type="caution">
    <text evidence="2">The sequence shown here is derived from an EMBL/GenBank/DDBJ whole genome shotgun (WGS) entry which is preliminary data.</text>
</comment>
<accession>A0A833SVP0</accession>
<name>A0A833SVP0_PHYIN</name>
<reference evidence="2" key="1">
    <citation type="submission" date="2020-04" db="EMBL/GenBank/DDBJ databases">
        <title>Hybrid Assembly of Korean Phytophthora infestans isolates.</title>
        <authorList>
            <person name="Prokchorchik M."/>
            <person name="Lee Y."/>
            <person name="Seo J."/>
            <person name="Cho J.-H."/>
            <person name="Park Y.-E."/>
            <person name="Jang D.-C."/>
            <person name="Im J.-S."/>
            <person name="Choi J.-G."/>
            <person name="Park H.-J."/>
            <person name="Lee G.-B."/>
            <person name="Lee Y.-G."/>
            <person name="Hong S.-Y."/>
            <person name="Cho K."/>
            <person name="Sohn K.H."/>
        </authorList>
    </citation>
    <scope>NUCLEOTIDE SEQUENCE</scope>
    <source>
        <strain evidence="2">KR_1_A1</strain>
    </source>
</reference>